<feature type="compositionally biased region" description="Polar residues" evidence="1">
    <location>
        <begin position="378"/>
        <end position="399"/>
    </location>
</feature>
<dbReference type="Proteomes" id="UP001219355">
    <property type="component" value="Chromosome 1"/>
</dbReference>
<feature type="compositionally biased region" description="Acidic residues" evidence="1">
    <location>
        <begin position="88"/>
        <end position="99"/>
    </location>
</feature>
<dbReference type="AlphaFoldDB" id="A0AAF0IGC3"/>
<dbReference type="InterPro" id="IPR039602">
    <property type="entry name" value="Rxt2"/>
</dbReference>
<evidence type="ECO:0000313" key="4">
    <source>
        <dbReference type="Proteomes" id="UP001219355"/>
    </source>
</evidence>
<sequence>MTSQLAMIEETIVGLKRVLARERLDQEAYDDPITQPTNRGNKTRLNSKYVHKGSLGIMNGEEFYRKKVDHAGYTRHILQYNPPRYDSEGDELDEDDSDPTADANAAEENPYSGITLETLLAPLKHPSELPDHPSMAEPYKSKAIVHMVNLIDKRLRQERYALWQAKKVHRQLLGDAPWMPCGAVENPQDRAVFEPAFLLPKALQPLTSNTSEHITSSTCCSSVARPTGLERDLQRFVDTDTRREPFQNGLITGDSRLGVDTEMADTSDEKNKAEDVQMEDLNLLEKDKACTDKVEQQDVPSRLETEQGKHRGESIPKTEKHNEPEDKETHKPPEANEEGKSEAASQPVSKDEMEIDDKPGDEAILDQQSPEPPRRMTTRAQANQVTQSQDASLVASPTSSDIATNATEMENDDAVPHPLYQFPSIKIDRNCGLLPFEAEEARHLLWAYIQKQGETVRLFADILEMLRKAYRMKEEVFEWCKAEGHIGEMSDGEDWYDRDKWGLREGEDLKKGADEEELEVDEGRASGKRGRRRA</sequence>
<proteinExistence type="predicted"/>
<feature type="region of interest" description="Disordered" evidence="1">
    <location>
        <begin position="512"/>
        <end position="534"/>
    </location>
</feature>
<evidence type="ECO:0000313" key="3">
    <source>
        <dbReference type="EMBL" id="WEW55662.1"/>
    </source>
</evidence>
<dbReference type="EMBL" id="CP120627">
    <property type="protein sequence ID" value="WEW55662.1"/>
    <property type="molecule type" value="Genomic_DNA"/>
</dbReference>
<feature type="region of interest" description="Disordered" evidence="1">
    <location>
        <begin position="79"/>
        <end position="111"/>
    </location>
</feature>
<feature type="region of interest" description="Disordered" evidence="1">
    <location>
        <begin position="237"/>
        <end position="399"/>
    </location>
</feature>
<feature type="compositionally biased region" description="Basic and acidic residues" evidence="1">
    <location>
        <begin position="283"/>
        <end position="341"/>
    </location>
</feature>
<dbReference type="GO" id="GO:0005829">
    <property type="term" value="C:cytosol"/>
    <property type="evidence" value="ECO:0007669"/>
    <property type="project" value="TreeGrafter"/>
</dbReference>
<organism evidence="3 4">
    <name type="scientific">Emydomyces testavorans</name>
    <dbReference type="NCBI Taxonomy" id="2070801"/>
    <lineage>
        <taxon>Eukaryota</taxon>
        <taxon>Fungi</taxon>
        <taxon>Dikarya</taxon>
        <taxon>Ascomycota</taxon>
        <taxon>Pezizomycotina</taxon>
        <taxon>Eurotiomycetes</taxon>
        <taxon>Eurotiomycetidae</taxon>
        <taxon>Onygenales</taxon>
        <taxon>Nannizziopsiaceae</taxon>
        <taxon>Emydomyces</taxon>
    </lineage>
</organism>
<dbReference type="PANTHER" id="PTHR28232:SF1">
    <property type="entry name" value="TRANSCRIPTIONAL REGULATORY PROTEIN RXT2"/>
    <property type="match status" value="1"/>
</dbReference>
<dbReference type="InterPro" id="IPR013904">
    <property type="entry name" value="RXT2_N"/>
</dbReference>
<reference evidence="3" key="1">
    <citation type="submission" date="2023-03" db="EMBL/GenBank/DDBJ databases">
        <title>Emydomyces testavorans Genome Sequence.</title>
        <authorList>
            <person name="Hoyer L."/>
        </authorList>
    </citation>
    <scope>NUCLEOTIDE SEQUENCE</scope>
    <source>
        <strain evidence="3">16-2883</strain>
    </source>
</reference>
<dbReference type="Pfam" id="PF08595">
    <property type="entry name" value="RXT2_N"/>
    <property type="match status" value="1"/>
</dbReference>
<evidence type="ECO:0000256" key="1">
    <source>
        <dbReference type="SAM" id="MobiDB-lite"/>
    </source>
</evidence>
<gene>
    <name evidence="3" type="ORF">PRK78_001095</name>
</gene>
<evidence type="ECO:0000259" key="2">
    <source>
        <dbReference type="Pfam" id="PF08595"/>
    </source>
</evidence>
<name>A0AAF0IGC3_9EURO</name>
<accession>A0AAF0IGC3</accession>
<dbReference type="GO" id="GO:0033698">
    <property type="term" value="C:Rpd3L complex"/>
    <property type="evidence" value="ECO:0007669"/>
    <property type="project" value="TreeGrafter"/>
</dbReference>
<feature type="domain" description="Transcriptional regulatory protein RXT2 N-terminal" evidence="2">
    <location>
        <begin position="37"/>
        <end position="175"/>
    </location>
</feature>
<dbReference type="PANTHER" id="PTHR28232">
    <property type="entry name" value="TRANSCRIPTIONAL REGULATORY PROTEIN RXT2"/>
    <property type="match status" value="1"/>
</dbReference>
<keyword evidence="4" id="KW-1185">Reference proteome</keyword>
<protein>
    <recommendedName>
        <fullName evidence="2">Transcriptional regulatory protein RXT2 N-terminal domain-containing protein</fullName>
    </recommendedName>
</protein>
<feature type="compositionally biased region" description="Basic and acidic residues" evidence="1">
    <location>
        <begin position="349"/>
        <end position="361"/>
    </location>
</feature>